<gene>
    <name evidence="2" type="ORF">E2C01_061811</name>
</gene>
<protein>
    <submittedName>
        <fullName evidence="2">Uncharacterized protein</fullName>
    </submittedName>
</protein>
<accession>A0A5B7HGC7</accession>
<reference evidence="2 3" key="1">
    <citation type="submission" date="2019-05" db="EMBL/GenBank/DDBJ databases">
        <title>Another draft genome of Portunus trituberculatus and its Hox gene families provides insights of decapod evolution.</title>
        <authorList>
            <person name="Jeong J.-H."/>
            <person name="Song I."/>
            <person name="Kim S."/>
            <person name="Choi T."/>
            <person name="Kim D."/>
            <person name="Ryu S."/>
            <person name="Kim W."/>
        </authorList>
    </citation>
    <scope>NUCLEOTIDE SEQUENCE [LARGE SCALE GENOMIC DNA]</scope>
    <source>
        <tissue evidence="2">Muscle</tissue>
    </source>
</reference>
<dbReference type="AlphaFoldDB" id="A0A5B7HGC7"/>
<evidence type="ECO:0000313" key="2">
    <source>
        <dbReference type="EMBL" id="MPC67634.1"/>
    </source>
</evidence>
<feature type="region of interest" description="Disordered" evidence="1">
    <location>
        <begin position="1"/>
        <end position="61"/>
    </location>
</feature>
<keyword evidence="3" id="KW-1185">Reference proteome</keyword>
<sequence length="61" mass="6603">MNIEARHGTEGAKNSYKRTKIGENKLKSKETKDGGDAAVDERTQENRTSGERHVEGGSGDA</sequence>
<dbReference type="EMBL" id="VSRR010026526">
    <property type="protein sequence ID" value="MPC67634.1"/>
    <property type="molecule type" value="Genomic_DNA"/>
</dbReference>
<dbReference type="Proteomes" id="UP000324222">
    <property type="component" value="Unassembled WGS sequence"/>
</dbReference>
<feature type="compositionally biased region" description="Basic and acidic residues" evidence="1">
    <location>
        <begin position="20"/>
        <end position="55"/>
    </location>
</feature>
<comment type="caution">
    <text evidence="2">The sequence shown here is derived from an EMBL/GenBank/DDBJ whole genome shotgun (WGS) entry which is preliminary data.</text>
</comment>
<evidence type="ECO:0000256" key="1">
    <source>
        <dbReference type="SAM" id="MobiDB-lite"/>
    </source>
</evidence>
<evidence type="ECO:0000313" key="3">
    <source>
        <dbReference type="Proteomes" id="UP000324222"/>
    </source>
</evidence>
<feature type="compositionally biased region" description="Basic and acidic residues" evidence="1">
    <location>
        <begin position="1"/>
        <end position="10"/>
    </location>
</feature>
<organism evidence="2 3">
    <name type="scientific">Portunus trituberculatus</name>
    <name type="common">Swimming crab</name>
    <name type="synonym">Neptunus trituberculatus</name>
    <dbReference type="NCBI Taxonomy" id="210409"/>
    <lineage>
        <taxon>Eukaryota</taxon>
        <taxon>Metazoa</taxon>
        <taxon>Ecdysozoa</taxon>
        <taxon>Arthropoda</taxon>
        <taxon>Crustacea</taxon>
        <taxon>Multicrustacea</taxon>
        <taxon>Malacostraca</taxon>
        <taxon>Eumalacostraca</taxon>
        <taxon>Eucarida</taxon>
        <taxon>Decapoda</taxon>
        <taxon>Pleocyemata</taxon>
        <taxon>Brachyura</taxon>
        <taxon>Eubrachyura</taxon>
        <taxon>Portunoidea</taxon>
        <taxon>Portunidae</taxon>
        <taxon>Portuninae</taxon>
        <taxon>Portunus</taxon>
    </lineage>
</organism>
<name>A0A5B7HGC7_PORTR</name>
<proteinExistence type="predicted"/>